<evidence type="ECO:0000256" key="1">
    <source>
        <dbReference type="SAM" id="MobiDB-lite"/>
    </source>
</evidence>
<dbReference type="RefSeq" id="XP_041193175.1">
    <property type="nucleotide sequence ID" value="XM_041332914.1"/>
</dbReference>
<dbReference type="OrthoDB" id="2692054at2759"/>
<proteinExistence type="predicted"/>
<feature type="compositionally biased region" description="Polar residues" evidence="1">
    <location>
        <begin position="233"/>
        <end position="243"/>
    </location>
</feature>
<name>A0A9P7EC25_9AGAM</name>
<comment type="caution">
    <text evidence="2">The sequence shown here is derived from an EMBL/GenBank/DDBJ whole genome shotgun (WGS) entry which is preliminary data.</text>
</comment>
<sequence length="444" mass="47905">MTKVYDKSNMGKTTLLEVDLPSPPICASNVASPSTSTTTEFQDKGKGKAIDADPEPETEGSWKRKSPMISALSSQLLKSAMKTHKHMKSSHWVTSKPLVDSEDEEDMDIQPFLGGVLDIILPQLSNSPRSPQVLTKKPFGPATVIAGSHLVVIEPSQPTPESPVEAPPVIDGGDILIPGPNNPCQVCTKLKWDCTTRLDKRTRNLCMSCICCTTKKVKCIPTTMGTPPKCVCGSSTTQNTRSRMPSKAPPKAPPTSKSKAWTCTLPSSSLAVPAPALNLPMPDLHTMAIVIWDGTACITILEARVAEQDGKIDTLQHLHEGLRCKIIDRHPTFPLPEPLANATSLLLDQSIPPSMSPSASALPPLINLLIGEMMTTPLKFKNASAIEGLLFEYNWVAQPEIPDMSSKIVDLGDPGNLVPEYDSSNDMDVEVKVEVSSEEVDMAT</sequence>
<evidence type="ECO:0000313" key="3">
    <source>
        <dbReference type="Proteomes" id="UP000807769"/>
    </source>
</evidence>
<accession>A0A9P7EC25</accession>
<dbReference type="Proteomes" id="UP000807769">
    <property type="component" value="Unassembled WGS sequence"/>
</dbReference>
<organism evidence="2 3">
    <name type="scientific">Suillus subaureus</name>
    <dbReference type="NCBI Taxonomy" id="48587"/>
    <lineage>
        <taxon>Eukaryota</taxon>
        <taxon>Fungi</taxon>
        <taxon>Dikarya</taxon>
        <taxon>Basidiomycota</taxon>
        <taxon>Agaricomycotina</taxon>
        <taxon>Agaricomycetes</taxon>
        <taxon>Agaricomycetidae</taxon>
        <taxon>Boletales</taxon>
        <taxon>Suillineae</taxon>
        <taxon>Suillaceae</taxon>
        <taxon>Suillus</taxon>
    </lineage>
</organism>
<feature type="region of interest" description="Disordered" evidence="1">
    <location>
        <begin position="1"/>
        <end position="64"/>
    </location>
</feature>
<protein>
    <submittedName>
        <fullName evidence="2">Uncharacterized protein</fullName>
    </submittedName>
</protein>
<dbReference type="GeneID" id="64626931"/>
<dbReference type="AlphaFoldDB" id="A0A9P7EC25"/>
<reference evidence="2" key="1">
    <citation type="journal article" date="2020" name="New Phytol.">
        <title>Comparative genomics reveals dynamic genome evolution in host specialist ectomycorrhizal fungi.</title>
        <authorList>
            <person name="Lofgren L.A."/>
            <person name="Nguyen N.H."/>
            <person name="Vilgalys R."/>
            <person name="Ruytinx J."/>
            <person name="Liao H.L."/>
            <person name="Branco S."/>
            <person name="Kuo A."/>
            <person name="LaButti K."/>
            <person name="Lipzen A."/>
            <person name="Andreopoulos W."/>
            <person name="Pangilinan J."/>
            <person name="Riley R."/>
            <person name="Hundley H."/>
            <person name="Na H."/>
            <person name="Barry K."/>
            <person name="Grigoriev I.V."/>
            <person name="Stajich J.E."/>
            <person name="Kennedy P.G."/>
        </authorList>
    </citation>
    <scope>NUCLEOTIDE SEQUENCE</scope>
    <source>
        <strain evidence="2">MN1</strain>
    </source>
</reference>
<dbReference type="EMBL" id="JABBWG010000016">
    <property type="protein sequence ID" value="KAG1816502.1"/>
    <property type="molecule type" value="Genomic_DNA"/>
</dbReference>
<feature type="compositionally biased region" description="Polar residues" evidence="1">
    <location>
        <begin position="29"/>
        <end position="40"/>
    </location>
</feature>
<feature type="compositionally biased region" description="Basic and acidic residues" evidence="1">
    <location>
        <begin position="41"/>
        <end position="51"/>
    </location>
</feature>
<gene>
    <name evidence="2" type="ORF">BJ212DRAFT_1299754</name>
</gene>
<feature type="region of interest" description="Disordered" evidence="1">
    <location>
        <begin position="232"/>
        <end position="258"/>
    </location>
</feature>
<keyword evidence="3" id="KW-1185">Reference proteome</keyword>
<evidence type="ECO:0000313" key="2">
    <source>
        <dbReference type="EMBL" id="KAG1816502.1"/>
    </source>
</evidence>